<comment type="caution">
    <text evidence="21">The sequence shown here is derived from an EMBL/GenBank/DDBJ whole genome shotgun (WGS) entry which is preliminary data.</text>
</comment>
<dbReference type="GO" id="GO:0007166">
    <property type="term" value="P:cell surface receptor signaling pathway"/>
    <property type="evidence" value="ECO:0007669"/>
    <property type="project" value="InterPro"/>
</dbReference>
<evidence type="ECO:0000259" key="19">
    <source>
        <dbReference type="PROSITE" id="PS50221"/>
    </source>
</evidence>
<feature type="compositionally biased region" description="Polar residues" evidence="17">
    <location>
        <begin position="746"/>
        <end position="768"/>
    </location>
</feature>
<reference evidence="21 22" key="1">
    <citation type="submission" date="2019-09" db="EMBL/GenBank/DDBJ databases">
        <title>Bird 10,000 Genomes (B10K) Project - Family phase.</title>
        <authorList>
            <person name="Zhang G."/>
        </authorList>
    </citation>
    <scope>NUCLEOTIDE SEQUENCE [LARGE SCALE GENOMIC DNA]</scope>
    <source>
        <strain evidence="21">B10K-DU-029-50</strain>
        <tissue evidence="21">Heart</tissue>
    </source>
</reference>
<dbReference type="SUPFAM" id="SSF81321">
    <property type="entry name" value="Family A G protein-coupled receptor-like"/>
    <property type="match status" value="1"/>
</dbReference>
<dbReference type="Gene3D" id="2.60.220.50">
    <property type="match status" value="1"/>
</dbReference>
<dbReference type="Pfam" id="PF00002">
    <property type="entry name" value="7tm_2"/>
    <property type="match status" value="1"/>
</dbReference>
<keyword evidence="4" id="KW-0597">Phosphoprotein</keyword>
<dbReference type="InterPro" id="IPR046338">
    <property type="entry name" value="GAIN_dom_sf"/>
</dbReference>
<dbReference type="Pfam" id="PF01825">
    <property type="entry name" value="GPS"/>
    <property type="match status" value="1"/>
</dbReference>
<keyword evidence="9 18" id="KW-0472">Membrane</keyword>
<feature type="transmembrane region" description="Helical" evidence="18">
    <location>
        <begin position="488"/>
        <end position="510"/>
    </location>
</feature>
<dbReference type="InterPro" id="IPR017983">
    <property type="entry name" value="GPCR_2_secretin-like_CS"/>
</dbReference>
<dbReference type="FunFam" id="1.20.1070.10:FF:000043">
    <property type="entry name" value="adhesion G-protein coupled receptor G2 isoform X1"/>
    <property type="match status" value="1"/>
</dbReference>
<proteinExistence type="inferred from homology"/>
<evidence type="ECO:0000256" key="7">
    <source>
        <dbReference type="ARBA" id="ARBA00022989"/>
    </source>
</evidence>
<dbReference type="PANTHER" id="PTHR12011">
    <property type="entry name" value="ADHESION G-PROTEIN COUPLED RECEPTOR"/>
    <property type="match status" value="1"/>
</dbReference>
<evidence type="ECO:0000256" key="12">
    <source>
        <dbReference type="ARBA" id="ARBA00023180"/>
    </source>
</evidence>
<keyword evidence="22" id="KW-1185">Reference proteome</keyword>
<evidence type="ECO:0000256" key="2">
    <source>
        <dbReference type="ARBA" id="ARBA00007343"/>
    </source>
</evidence>
<organism evidence="21 22">
    <name type="scientific">Grantiella picta</name>
    <dbReference type="NCBI Taxonomy" id="266360"/>
    <lineage>
        <taxon>Eukaryota</taxon>
        <taxon>Metazoa</taxon>
        <taxon>Chordata</taxon>
        <taxon>Craniata</taxon>
        <taxon>Vertebrata</taxon>
        <taxon>Euteleostomi</taxon>
        <taxon>Archelosauria</taxon>
        <taxon>Archosauria</taxon>
        <taxon>Dinosauria</taxon>
        <taxon>Saurischia</taxon>
        <taxon>Theropoda</taxon>
        <taxon>Coelurosauria</taxon>
        <taxon>Aves</taxon>
        <taxon>Neognathae</taxon>
        <taxon>Neoaves</taxon>
        <taxon>Telluraves</taxon>
        <taxon>Australaves</taxon>
        <taxon>Passeriformes</taxon>
        <taxon>Meliphagoidea</taxon>
        <taxon>Meliphagidae</taxon>
        <taxon>Grantiella</taxon>
    </lineage>
</organism>
<evidence type="ECO:0000256" key="10">
    <source>
        <dbReference type="ARBA" id="ARBA00023157"/>
    </source>
</evidence>
<evidence type="ECO:0000256" key="1">
    <source>
        <dbReference type="ARBA" id="ARBA00004424"/>
    </source>
</evidence>
<evidence type="ECO:0000256" key="11">
    <source>
        <dbReference type="ARBA" id="ARBA00023170"/>
    </source>
</evidence>
<dbReference type="InterPro" id="IPR000832">
    <property type="entry name" value="GPCR_2_secretin-like"/>
</dbReference>
<dbReference type="PROSITE" id="PS50221">
    <property type="entry name" value="GAIN_B"/>
    <property type="match status" value="1"/>
</dbReference>
<evidence type="ECO:0000256" key="15">
    <source>
        <dbReference type="ARBA" id="ARBA00083924"/>
    </source>
</evidence>
<feature type="transmembrane region" description="Helical" evidence="18">
    <location>
        <begin position="613"/>
        <end position="633"/>
    </location>
</feature>
<evidence type="ECO:0000256" key="13">
    <source>
        <dbReference type="ARBA" id="ARBA00023224"/>
    </source>
</evidence>
<feature type="domain" description="G-protein coupled receptors family 2 profile 2" evidence="20">
    <location>
        <begin position="382"/>
        <end position="634"/>
    </location>
</feature>
<dbReference type="SMART" id="SM00303">
    <property type="entry name" value="GPS"/>
    <property type="match status" value="1"/>
</dbReference>
<evidence type="ECO:0000256" key="18">
    <source>
        <dbReference type="SAM" id="Phobius"/>
    </source>
</evidence>
<feature type="transmembrane region" description="Helical" evidence="18">
    <location>
        <begin position="538"/>
        <end position="567"/>
    </location>
</feature>
<dbReference type="PROSITE" id="PS00650">
    <property type="entry name" value="G_PROTEIN_RECEP_F2_2"/>
    <property type="match status" value="1"/>
</dbReference>
<evidence type="ECO:0000256" key="4">
    <source>
        <dbReference type="ARBA" id="ARBA00022553"/>
    </source>
</evidence>
<comment type="subunit">
    <text evidence="16">Heterodimer of 2 chains generated by proteolytic processing; the large extracellular N-terminal fragment and the membrane-bound C-terminal fragment predominantly remain associated and non-covalently linked. Interacts with CFTR.</text>
</comment>
<evidence type="ECO:0000256" key="16">
    <source>
        <dbReference type="ARBA" id="ARBA00093560"/>
    </source>
</evidence>
<evidence type="ECO:0000256" key="3">
    <source>
        <dbReference type="ARBA" id="ARBA00022475"/>
    </source>
</evidence>
<accession>A0A7K6EUE7</accession>
<protein>
    <recommendedName>
        <fullName evidence="14">Adhesion G-protein coupled receptor G2</fullName>
    </recommendedName>
    <alternativeName>
        <fullName evidence="15">G-protein coupled receptor 64</fullName>
    </alternativeName>
</protein>
<dbReference type="Pfam" id="PF26574">
    <property type="entry name" value="GAIN_ADGRG2"/>
    <property type="match status" value="1"/>
</dbReference>
<feature type="transmembrane region" description="Helical" evidence="18">
    <location>
        <begin position="588"/>
        <end position="607"/>
    </location>
</feature>
<dbReference type="AlphaFoldDB" id="A0A7K6EUE7"/>
<feature type="transmembrane region" description="Helical" evidence="18">
    <location>
        <begin position="447"/>
        <end position="468"/>
    </location>
</feature>
<feature type="compositionally biased region" description="Low complexity" evidence="17">
    <location>
        <begin position="676"/>
        <end position="689"/>
    </location>
</feature>
<dbReference type="GO" id="GO:0016324">
    <property type="term" value="C:apical plasma membrane"/>
    <property type="evidence" value="ECO:0007669"/>
    <property type="project" value="UniProtKB-SubCell"/>
</dbReference>
<feature type="transmembrane region" description="Helical" evidence="18">
    <location>
        <begin position="419"/>
        <end position="441"/>
    </location>
</feature>
<evidence type="ECO:0000313" key="21">
    <source>
        <dbReference type="EMBL" id="NWV41592.1"/>
    </source>
</evidence>
<dbReference type="Gene3D" id="1.20.1070.10">
    <property type="entry name" value="Rhodopsin 7-helix transmembrane proteins"/>
    <property type="match status" value="1"/>
</dbReference>
<evidence type="ECO:0000256" key="17">
    <source>
        <dbReference type="SAM" id="MobiDB-lite"/>
    </source>
</evidence>
<evidence type="ECO:0000259" key="20">
    <source>
        <dbReference type="PROSITE" id="PS50261"/>
    </source>
</evidence>
<dbReference type="InterPro" id="IPR017981">
    <property type="entry name" value="GPCR_2-like_7TM"/>
</dbReference>
<dbReference type="PRINTS" id="PR01422">
    <property type="entry name" value="GPR56ORPHANR"/>
</dbReference>
<keyword evidence="7 18" id="KW-1133">Transmembrane helix</keyword>
<dbReference type="InterPro" id="IPR057244">
    <property type="entry name" value="GAIN_B"/>
</dbReference>
<feature type="domain" description="GAIN-B" evidence="19">
    <location>
        <begin position="213"/>
        <end position="372"/>
    </location>
</feature>
<keyword evidence="8" id="KW-0297">G-protein coupled receptor</keyword>
<dbReference type="EMBL" id="VZRM01007013">
    <property type="protein sequence ID" value="NWV41592.1"/>
    <property type="molecule type" value="Genomic_DNA"/>
</dbReference>
<evidence type="ECO:0000256" key="9">
    <source>
        <dbReference type="ARBA" id="ARBA00023136"/>
    </source>
</evidence>
<evidence type="ECO:0000313" key="22">
    <source>
        <dbReference type="Proteomes" id="UP000575029"/>
    </source>
</evidence>
<keyword evidence="12" id="KW-0325">Glycoprotein</keyword>
<comment type="similarity">
    <text evidence="2">Belongs to the G-protein coupled receptor 2 family. Adhesion G-protein coupled receptor (ADGR) subfamily.</text>
</comment>
<feature type="region of interest" description="Disordered" evidence="17">
    <location>
        <begin position="742"/>
        <end position="768"/>
    </location>
</feature>
<dbReference type="GO" id="GO:0007189">
    <property type="term" value="P:adenylate cyclase-activating G protein-coupled receptor signaling pathway"/>
    <property type="evidence" value="ECO:0007669"/>
    <property type="project" value="TreeGrafter"/>
</dbReference>
<dbReference type="PROSITE" id="PS50261">
    <property type="entry name" value="G_PROTEIN_RECEP_F2_4"/>
    <property type="match status" value="1"/>
</dbReference>
<sequence length="768" mass="85149">TKQSAVSSSEPPKLPIVNHHFEAITKTVAQIPPATAQPISGRKNVSTVPIVPLTPSSLSFTPTISPVNQSVSASRPHSTADDHRTPGKYENLLHLLNTMFHFSFVTGKTLSTTTNTTSVHTTISIATAEQIVSKIENDLADGKVEQKDVERMVSEVSNILTASQPLPPRISNRIIKLVDYIGLKLNLSTSTAEFVSPSLALAVVKTDRIRSYPMSFAVQDSADLQISLGAKAIRNLNNLGSIILPSSLPTDLPTEEFYSASRIIFNFFKKTTVFQDLSLKNASLISSVISSSVANLTISNLKANVTVILRNIKPNQDNSTVRCVFWDFNKNGGHGGWSYEGCIVKESRVNETVCSCNHLTSFAVLMDLYGKIPLNPTQELVLTFISYIGCGLSAIFLSVTLVTYIAFEKIRRDYPSKILIQLCAALLLLNLVFLLDSWIALYDTRGLCIAVAILLHYFLLVSFTWMGLEAFHMYLALVKVFNTYVRKYILKFCVIGWGLPAVVVSIVMAISPDNYGLITTGKASINGPDEFCWIKNRIVFYITAVGYFGVIFLINISMFIVVLIQLCRIKKKKQLGAQRKTSIQDLRSVAGLTFLLGITWGFAFFTVNEVFTYLFTIFNTLQGFFIFIFYCVTKENVRKQWRRYLCCGKFRLAENSDWSRTATNGLKKQTVNQGVSSSSNSLQSNSNSTNSTTLLMNSDYSVHANGNGHLSSEKNGVCFSVQNGDVCLHDFSSKQLVFQDKDDTSSQESQISLRRTSKRASLSSMEKM</sequence>
<dbReference type="InterPro" id="IPR000203">
    <property type="entry name" value="GPS"/>
</dbReference>
<keyword evidence="11" id="KW-0675">Receptor</keyword>
<keyword evidence="5 18" id="KW-0812">Transmembrane</keyword>
<keyword evidence="13" id="KW-0807">Transducer</keyword>
<evidence type="ECO:0000256" key="14">
    <source>
        <dbReference type="ARBA" id="ARBA00069918"/>
    </source>
</evidence>
<dbReference type="InterPro" id="IPR003910">
    <property type="entry name" value="GPR1/GPR3/GPR5"/>
</dbReference>
<dbReference type="GO" id="GO:0004930">
    <property type="term" value="F:G protein-coupled receptor activity"/>
    <property type="evidence" value="ECO:0007669"/>
    <property type="project" value="UniProtKB-KW"/>
</dbReference>
<comment type="subcellular location">
    <subcellularLocation>
        <location evidence="1">Apical cell membrane</location>
        <topology evidence="1">Multi-pass membrane protein</topology>
    </subcellularLocation>
</comment>
<feature type="non-terminal residue" evidence="21">
    <location>
        <position position="768"/>
    </location>
</feature>
<dbReference type="PANTHER" id="PTHR12011:SF264">
    <property type="entry name" value="ADHESION G-PROTEIN COUPLED RECEPTOR G2"/>
    <property type="match status" value="1"/>
</dbReference>
<dbReference type="FunFam" id="2.60.220.50:FF:000003">
    <property type="entry name" value="adhesion G-protein coupled receptor G2 isoform X2"/>
    <property type="match status" value="1"/>
</dbReference>
<keyword evidence="10" id="KW-1015">Disulfide bond</keyword>
<feature type="transmembrane region" description="Helical" evidence="18">
    <location>
        <begin position="384"/>
        <end position="407"/>
    </location>
</feature>
<gene>
    <name evidence="21" type="primary">Adgrg2</name>
    <name evidence="21" type="ORF">GRAPIC_R05279</name>
</gene>
<dbReference type="PRINTS" id="PR00249">
    <property type="entry name" value="GPCRSECRETIN"/>
</dbReference>
<evidence type="ECO:0000256" key="8">
    <source>
        <dbReference type="ARBA" id="ARBA00023040"/>
    </source>
</evidence>
<evidence type="ECO:0000256" key="5">
    <source>
        <dbReference type="ARBA" id="ARBA00022692"/>
    </source>
</evidence>
<feature type="non-terminal residue" evidence="21">
    <location>
        <position position="1"/>
    </location>
</feature>
<dbReference type="Proteomes" id="UP000575029">
    <property type="component" value="Unassembled WGS sequence"/>
</dbReference>
<evidence type="ECO:0000256" key="6">
    <source>
        <dbReference type="ARBA" id="ARBA00022729"/>
    </source>
</evidence>
<keyword evidence="3" id="KW-1003">Cell membrane</keyword>
<keyword evidence="6" id="KW-0732">Signal</keyword>
<dbReference type="InterPro" id="IPR058857">
    <property type="entry name" value="GAIN_ADGRG2/6"/>
</dbReference>
<feature type="region of interest" description="Disordered" evidence="17">
    <location>
        <begin position="669"/>
        <end position="689"/>
    </location>
</feature>
<name>A0A7K6EUE7_9PASS</name>